<feature type="compositionally biased region" description="Basic and acidic residues" evidence="3">
    <location>
        <begin position="24"/>
        <end position="40"/>
    </location>
</feature>
<feature type="compositionally biased region" description="Acidic residues" evidence="3">
    <location>
        <begin position="610"/>
        <end position="651"/>
    </location>
</feature>
<dbReference type="Pfam" id="PF00168">
    <property type="entry name" value="C2"/>
    <property type="match status" value="2"/>
</dbReference>
<dbReference type="GO" id="GO:0016020">
    <property type="term" value="C:membrane"/>
    <property type="evidence" value="ECO:0007669"/>
    <property type="project" value="TreeGrafter"/>
</dbReference>
<feature type="compositionally biased region" description="Basic and acidic residues" evidence="3">
    <location>
        <begin position="311"/>
        <end position="326"/>
    </location>
</feature>
<dbReference type="Gene3D" id="2.60.40.150">
    <property type="entry name" value="C2 domain"/>
    <property type="match status" value="2"/>
</dbReference>
<comment type="caution">
    <text evidence="5">The sequence shown here is derived from an EMBL/GenBank/DDBJ whole genome shotgun (WGS) entry which is preliminary data.</text>
</comment>
<evidence type="ECO:0000256" key="3">
    <source>
        <dbReference type="SAM" id="MobiDB-lite"/>
    </source>
</evidence>
<feature type="compositionally biased region" description="Basic and acidic residues" evidence="3">
    <location>
        <begin position="255"/>
        <end position="264"/>
    </location>
</feature>
<dbReference type="SUPFAM" id="SSF49562">
    <property type="entry name" value="C2 domain (Calcium/lipid-binding domain, CaLB)"/>
    <property type="match status" value="2"/>
</dbReference>
<keyword evidence="1" id="KW-0479">Metal-binding</keyword>
<gene>
    <name evidence="5" type="ORF">EZS28_036540</name>
</gene>
<feature type="non-terminal residue" evidence="5">
    <location>
        <position position="651"/>
    </location>
</feature>
<accession>A0A5J4UCN6</accession>
<dbReference type="Proteomes" id="UP000324800">
    <property type="component" value="Unassembled WGS sequence"/>
</dbReference>
<evidence type="ECO:0000313" key="6">
    <source>
        <dbReference type="Proteomes" id="UP000324800"/>
    </source>
</evidence>
<dbReference type="SMART" id="SM00239">
    <property type="entry name" value="C2"/>
    <property type="match status" value="2"/>
</dbReference>
<feature type="compositionally biased region" description="Basic and acidic residues" evidence="3">
    <location>
        <begin position="546"/>
        <end position="568"/>
    </location>
</feature>
<dbReference type="PANTHER" id="PTHR45911:SF4">
    <property type="entry name" value="MULTIPLE C2 AND TRANSMEMBRANE DOMAIN-CONTAINING PROTEIN"/>
    <property type="match status" value="1"/>
</dbReference>
<dbReference type="InterPro" id="IPR000008">
    <property type="entry name" value="C2_dom"/>
</dbReference>
<proteinExistence type="predicted"/>
<feature type="domain" description="C2" evidence="4">
    <location>
        <begin position="420"/>
        <end position="542"/>
    </location>
</feature>
<dbReference type="EMBL" id="SNRW01017840">
    <property type="protein sequence ID" value="KAA6367933.1"/>
    <property type="molecule type" value="Genomic_DNA"/>
</dbReference>
<evidence type="ECO:0000256" key="1">
    <source>
        <dbReference type="ARBA" id="ARBA00022723"/>
    </source>
</evidence>
<dbReference type="CDD" id="cd00030">
    <property type="entry name" value="C2"/>
    <property type="match status" value="2"/>
</dbReference>
<feature type="compositionally biased region" description="Basic and acidic residues" evidence="3">
    <location>
        <begin position="584"/>
        <end position="609"/>
    </location>
</feature>
<feature type="region of interest" description="Disordered" evidence="3">
    <location>
        <begin position="584"/>
        <end position="651"/>
    </location>
</feature>
<dbReference type="InterPro" id="IPR035892">
    <property type="entry name" value="C2_domain_sf"/>
</dbReference>
<evidence type="ECO:0000313" key="5">
    <source>
        <dbReference type="EMBL" id="KAA6367933.1"/>
    </source>
</evidence>
<dbReference type="PANTHER" id="PTHR45911">
    <property type="entry name" value="C2 DOMAIN-CONTAINING PROTEIN"/>
    <property type="match status" value="1"/>
</dbReference>
<feature type="region of interest" description="Disordered" evidence="3">
    <location>
        <begin position="1"/>
        <end position="40"/>
    </location>
</feature>
<sequence>MIYQPENINTDEKQKQQPKQKIIIVEKEPKKKDNEVEKEEEKEVKYEKGFVKFSNVSVRNILKMNIGGKADPYVVFKADDFQKQTSIARNMSNYNYKNEKFEFPFNPSKSQKRKEIEVEVWDYVNFRRNDLIGTVNVDVLPSYNKETQIDLFLQPKKEKRDDLSKSKANFQLHNADYKLGKIAFTMIYVSEEEQKKLRKEEEEKKIKTGQQSVNKKPEQQIRPRTEQEKKRNDQLYTQQLRGVVKFRNQSARNPRSKDRLERTDPFISSRFTDRNERQPQKPSFNKTFNYDQSKKQDKDNLKKIPLFRSKSGFDRVNRDQGKEKQNNQKQPQMNKHLSDMKLQQDKFKQQEDKKKKERLEKMKQEKEKAKQQKEKNVQEKQIKKLEEDQKKKEEDQKKEDEDQKEKEEDQKKVQEKQIKKLEEDQKKKDEDNTKLPKGVIQVSNISVRDLPKMDLIGKSDPYVMFCLGRDVEQTSTAKDTLNHDYTGEQLQLVFDPIKMKERQRIEVEVWDYDRAGNDDQIGSVNVDILPSLNQQQQIDLFLQPPKDKKKDLSQSQSDDHKQDSDQKLGKVKFSMIFIPDKELPKRKKEIQPVKEKEIEKEKEEEKVVEQEQEIDEEKEKEQLEEEKELEEVKEEEEEEESTGDEEQEEEE</sequence>
<name>A0A5J4UCN6_9EUKA</name>
<evidence type="ECO:0000259" key="4">
    <source>
        <dbReference type="PROSITE" id="PS50004"/>
    </source>
</evidence>
<organism evidence="5 6">
    <name type="scientific">Streblomastix strix</name>
    <dbReference type="NCBI Taxonomy" id="222440"/>
    <lineage>
        <taxon>Eukaryota</taxon>
        <taxon>Metamonada</taxon>
        <taxon>Preaxostyla</taxon>
        <taxon>Oxymonadida</taxon>
        <taxon>Streblomastigidae</taxon>
        <taxon>Streblomastix</taxon>
    </lineage>
</organism>
<feature type="compositionally biased region" description="Basic and acidic residues" evidence="3">
    <location>
        <begin position="215"/>
        <end position="233"/>
    </location>
</feature>
<feature type="domain" description="C2" evidence="4">
    <location>
        <begin position="32"/>
        <end position="153"/>
    </location>
</feature>
<reference evidence="5 6" key="1">
    <citation type="submission" date="2019-03" db="EMBL/GenBank/DDBJ databases">
        <title>Single cell metagenomics reveals metabolic interactions within the superorganism composed of flagellate Streblomastix strix and complex community of Bacteroidetes bacteria on its surface.</title>
        <authorList>
            <person name="Treitli S.C."/>
            <person name="Kolisko M."/>
            <person name="Husnik F."/>
            <person name="Keeling P."/>
            <person name="Hampl V."/>
        </authorList>
    </citation>
    <scope>NUCLEOTIDE SEQUENCE [LARGE SCALE GENOMIC DNA]</scope>
    <source>
        <strain evidence="5">ST1C</strain>
    </source>
</reference>
<dbReference type="AlphaFoldDB" id="A0A5J4UCN6"/>
<feature type="region of interest" description="Disordered" evidence="3">
    <location>
        <begin position="546"/>
        <end position="571"/>
    </location>
</feature>
<feature type="compositionally biased region" description="Basic and acidic residues" evidence="3">
    <location>
        <begin position="336"/>
        <end position="434"/>
    </location>
</feature>
<keyword evidence="2" id="KW-0106">Calcium</keyword>
<evidence type="ECO:0000256" key="2">
    <source>
        <dbReference type="ARBA" id="ARBA00022837"/>
    </source>
</evidence>
<feature type="compositionally biased region" description="Polar residues" evidence="3">
    <location>
        <begin position="280"/>
        <end position="291"/>
    </location>
</feature>
<feature type="region of interest" description="Disordered" evidence="3">
    <location>
        <begin position="200"/>
        <end position="435"/>
    </location>
</feature>
<dbReference type="OrthoDB" id="1029639at2759"/>
<feature type="compositionally biased region" description="Basic and acidic residues" evidence="3">
    <location>
        <begin position="292"/>
        <end position="302"/>
    </location>
</feature>
<dbReference type="GO" id="GO:0005509">
    <property type="term" value="F:calcium ion binding"/>
    <property type="evidence" value="ECO:0007669"/>
    <property type="project" value="TreeGrafter"/>
</dbReference>
<dbReference type="PROSITE" id="PS50004">
    <property type="entry name" value="C2"/>
    <property type="match status" value="2"/>
</dbReference>
<protein>
    <recommendedName>
        <fullName evidence="4">C2 domain-containing protein</fullName>
    </recommendedName>
</protein>